<name>A0A516SJ83_9NEIS</name>
<evidence type="ECO:0000313" key="2">
    <source>
        <dbReference type="EMBL" id="QDQ28211.1"/>
    </source>
</evidence>
<evidence type="ECO:0000259" key="1">
    <source>
        <dbReference type="Pfam" id="PF12728"/>
    </source>
</evidence>
<feature type="domain" description="Helix-turn-helix" evidence="1">
    <location>
        <begin position="36"/>
        <end position="83"/>
    </location>
</feature>
<organism evidence="2 3">
    <name type="scientific">Chitinimonas arctica</name>
    <dbReference type="NCBI Taxonomy" id="2594795"/>
    <lineage>
        <taxon>Bacteria</taxon>
        <taxon>Pseudomonadati</taxon>
        <taxon>Pseudomonadota</taxon>
        <taxon>Betaproteobacteria</taxon>
        <taxon>Neisseriales</taxon>
        <taxon>Chitinibacteraceae</taxon>
        <taxon>Chitinimonas</taxon>
    </lineage>
</organism>
<dbReference type="RefSeq" id="WP_144279598.1">
    <property type="nucleotide sequence ID" value="NZ_CP041730.1"/>
</dbReference>
<dbReference type="EMBL" id="CP041730">
    <property type="protein sequence ID" value="QDQ28211.1"/>
    <property type="molecule type" value="Genomic_DNA"/>
</dbReference>
<gene>
    <name evidence="2" type="ORF">FNU76_18695</name>
</gene>
<dbReference type="AlphaFoldDB" id="A0A516SJ83"/>
<dbReference type="KEGG" id="cari:FNU76_18695"/>
<keyword evidence="3" id="KW-1185">Reference proteome</keyword>
<reference evidence="3" key="1">
    <citation type="submission" date="2019-07" db="EMBL/GenBank/DDBJ databases">
        <title>Chitinimonas sp. nov., isolated from Ny-Alesund, arctica soil.</title>
        <authorList>
            <person name="Xu Q."/>
            <person name="Peng F."/>
        </authorList>
    </citation>
    <scope>NUCLEOTIDE SEQUENCE [LARGE SCALE GENOMIC DNA]</scope>
    <source>
        <strain evidence="3">R3-44</strain>
    </source>
</reference>
<accession>A0A516SJ83</accession>
<sequence>MQTNTLEQAAALAQCYSETLRLVSAAVAGVSRMETFDLKQAAALLHLHPETLRRRTKQGTAPGRRVGRRYVFLGDDLAAYIRGDYTTGARQASAMKEEKCRFLSTKIAPAGTLISSRQVASELDALLGPKINKQRRSITTA</sequence>
<dbReference type="Pfam" id="PF12728">
    <property type="entry name" value="HTH_17"/>
    <property type="match status" value="1"/>
</dbReference>
<dbReference type="InterPro" id="IPR041657">
    <property type="entry name" value="HTH_17"/>
</dbReference>
<dbReference type="InterPro" id="IPR009061">
    <property type="entry name" value="DNA-bd_dom_put_sf"/>
</dbReference>
<dbReference type="Proteomes" id="UP000317550">
    <property type="component" value="Chromosome"/>
</dbReference>
<dbReference type="SUPFAM" id="SSF46955">
    <property type="entry name" value="Putative DNA-binding domain"/>
    <property type="match status" value="1"/>
</dbReference>
<protein>
    <submittedName>
        <fullName evidence="2">Helix-turn-helix domain-containing protein</fullName>
    </submittedName>
</protein>
<dbReference type="OrthoDB" id="4807798at2"/>
<proteinExistence type="predicted"/>
<evidence type="ECO:0000313" key="3">
    <source>
        <dbReference type="Proteomes" id="UP000317550"/>
    </source>
</evidence>